<feature type="compositionally biased region" description="Acidic residues" evidence="1">
    <location>
        <begin position="153"/>
        <end position="185"/>
    </location>
</feature>
<keyword evidence="3" id="KW-1185">Reference proteome</keyword>
<gene>
    <name evidence="2" type="ORF">M9Y10_012838</name>
</gene>
<evidence type="ECO:0000256" key="1">
    <source>
        <dbReference type="SAM" id="MobiDB-lite"/>
    </source>
</evidence>
<accession>A0ABR2IDJ8</accession>
<name>A0ABR2IDJ8_9EUKA</name>
<reference evidence="2 3" key="1">
    <citation type="submission" date="2024-04" db="EMBL/GenBank/DDBJ databases">
        <title>Tritrichomonas musculus Genome.</title>
        <authorList>
            <person name="Alves-Ferreira E."/>
            <person name="Grigg M."/>
            <person name="Lorenzi H."/>
            <person name="Galac M."/>
        </authorList>
    </citation>
    <scope>NUCLEOTIDE SEQUENCE [LARGE SCALE GENOMIC DNA]</scope>
    <source>
        <strain evidence="2 3">EAF2021</strain>
    </source>
</reference>
<organism evidence="2 3">
    <name type="scientific">Tritrichomonas musculus</name>
    <dbReference type="NCBI Taxonomy" id="1915356"/>
    <lineage>
        <taxon>Eukaryota</taxon>
        <taxon>Metamonada</taxon>
        <taxon>Parabasalia</taxon>
        <taxon>Tritrichomonadida</taxon>
        <taxon>Tritrichomonadidae</taxon>
        <taxon>Tritrichomonas</taxon>
    </lineage>
</organism>
<evidence type="ECO:0000313" key="2">
    <source>
        <dbReference type="EMBL" id="KAK8861143.1"/>
    </source>
</evidence>
<dbReference type="EMBL" id="JAPFFF010000018">
    <property type="protein sequence ID" value="KAK8861143.1"/>
    <property type="molecule type" value="Genomic_DNA"/>
</dbReference>
<feature type="compositionally biased region" description="Polar residues" evidence="1">
    <location>
        <begin position="131"/>
        <end position="142"/>
    </location>
</feature>
<feature type="region of interest" description="Disordered" evidence="1">
    <location>
        <begin position="110"/>
        <end position="206"/>
    </location>
</feature>
<sequence>MSSKALLTPSEQAQRLIDHARKILQELYKFSVELSEQNREKAQQKINYGKQVLNSLEQLPSKYLNSQDAGLDFLNIVYVNYISVKPNLENALNDLQKRIDENKYFEAPEIEDKNEEVKDKETIETDWKSPSDLNDNDYSSILKNLIHAAEKELENDENEDNEEETEEEAEADTDDNEEEEEESNENSENKKEDHEVDELNSKNEEK</sequence>
<protein>
    <submittedName>
        <fullName evidence="2">Uncharacterized protein</fullName>
    </submittedName>
</protein>
<comment type="caution">
    <text evidence="2">The sequence shown here is derived from an EMBL/GenBank/DDBJ whole genome shotgun (WGS) entry which is preliminary data.</text>
</comment>
<proteinExistence type="predicted"/>
<evidence type="ECO:0000313" key="3">
    <source>
        <dbReference type="Proteomes" id="UP001470230"/>
    </source>
</evidence>
<dbReference type="Proteomes" id="UP001470230">
    <property type="component" value="Unassembled WGS sequence"/>
</dbReference>
<feature type="compositionally biased region" description="Basic and acidic residues" evidence="1">
    <location>
        <begin position="115"/>
        <end position="129"/>
    </location>
</feature>
<feature type="compositionally biased region" description="Basic and acidic residues" evidence="1">
    <location>
        <begin position="187"/>
        <end position="206"/>
    </location>
</feature>